<comment type="caution">
    <text evidence="1">The sequence shown here is derived from an EMBL/GenBank/DDBJ whole genome shotgun (WGS) entry which is preliminary data.</text>
</comment>
<evidence type="ECO:0000313" key="1">
    <source>
        <dbReference type="EMBL" id="KAF4356640.1"/>
    </source>
</evidence>
<protein>
    <submittedName>
        <fullName evidence="1">Uncharacterized protein</fullName>
    </submittedName>
</protein>
<organism evidence="1 2">
    <name type="scientific">Cannabis sativa</name>
    <name type="common">Hemp</name>
    <name type="synonym">Marijuana</name>
    <dbReference type="NCBI Taxonomy" id="3483"/>
    <lineage>
        <taxon>Eukaryota</taxon>
        <taxon>Viridiplantae</taxon>
        <taxon>Streptophyta</taxon>
        <taxon>Embryophyta</taxon>
        <taxon>Tracheophyta</taxon>
        <taxon>Spermatophyta</taxon>
        <taxon>Magnoliopsida</taxon>
        <taxon>eudicotyledons</taxon>
        <taxon>Gunneridae</taxon>
        <taxon>Pentapetalae</taxon>
        <taxon>rosids</taxon>
        <taxon>fabids</taxon>
        <taxon>Rosales</taxon>
        <taxon>Cannabaceae</taxon>
        <taxon>Cannabis</taxon>
    </lineage>
</organism>
<accession>A0A7J6EG31</accession>
<name>A0A7J6EG31_CANSA</name>
<evidence type="ECO:0000313" key="2">
    <source>
        <dbReference type="Proteomes" id="UP000583929"/>
    </source>
</evidence>
<sequence>MVEVMTTKRKYKSGALKRKEKSKKEILLKKQVGSLNKYFGNNKVETSITNAIEDELDCENNVNEVKDQVVNDKEEELQNNKVYNLRTKKTLAYSSKEEPPSVEDRSQMTMSERFEIIENKLASVTKDMKQHRQELREWAMY</sequence>
<proteinExistence type="predicted"/>
<gene>
    <name evidence="1" type="ORF">G4B88_025181</name>
</gene>
<dbReference type="Proteomes" id="UP000583929">
    <property type="component" value="Unassembled WGS sequence"/>
</dbReference>
<dbReference type="EMBL" id="JAATIQ010000425">
    <property type="protein sequence ID" value="KAF4356640.1"/>
    <property type="molecule type" value="Genomic_DNA"/>
</dbReference>
<dbReference type="AlphaFoldDB" id="A0A7J6EG31"/>
<keyword evidence="2" id="KW-1185">Reference proteome</keyword>
<reference evidence="1 2" key="1">
    <citation type="journal article" date="2020" name="bioRxiv">
        <title>Sequence and annotation of 42 cannabis genomes reveals extensive copy number variation in cannabinoid synthesis and pathogen resistance genes.</title>
        <authorList>
            <person name="Mckernan K.J."/>
            <person name="Helbert Y."/>
            <person name="Kane L.T."/>
            <person name="Ebling H."/>
            <person name="Zhang L."/>
            <person name="Liu B."/>
            <person name="Eaton Z."/>
            <person name="Mclaughlin S."/>
            <person name="Kingan S."/>
            <person name="Baybayan P."/>
            <person name="Concepcion G."/>
            <person name="Jordan M."/>
            <person name="Riva A."/>
            <person name="Barbazuk W."/>
            <person name="Harkins T."/>
        </authorList>
    </citation>
    <scope>NUCLEOTIDE SEQUENCE [LARGE SCALE GENOMIC DNA]</scope>
    <source>
        <strain evidence="2">cv. Jamaican Lion 4</strain>
        <tissue evidence="1">Leaf</tissue>
    </source>
</reference>